<name>A0A834U4T4_VESPE</name>
<protein>
    <submittedName>
        <fullName evidence="2">Uncharacterized protein</fullName>
    </submittedName>
</protein>
<dbReference type="EMBL" id="JACSDY010000010">
    <property type="protein sequence ID" value="KAF7416537.1"/>
    <property type="molecule type" value="Genomic_DNA"/>
</dbReference>
<feature type="compositionally biased region" description="Low complexity" evidence="1">
    <location>
        <begin position="166"/>
        <end position="184"/>
    </location>
</feature>
<accession>A0A834U4T4</accession>
<feature type="compositionally biased region" description="Acidic residues" evidence="1">
    <location>
        <begin position="201"/>
        <end position="216"/>
    </location>
</feature>
<feature type="compositionally biased region" description="Basic and acidic residues" evidence="1">
    <location>
        <begin position="132"/>
        <end position="160"/>
    </location>
</feature>
<feature type="region of interest" description="Disordered" evidence="1">
    <location>
        <begin position="273"/>
        <end position="304"/>
    </location>
</feature>
<organism evidence="2 3">
    <name type="scientific">Vespula pensylvanica</name>
    <name type="common">Western yellow jacket</name>
    <name type="synonym">Wasp</name>
    <dbReference type="NCBI Taxonomy" id="30213"/>
    <lineage>
        <taxon>Eukaryota</taxon>
        <taxon>Metazoa</taxon>
        <taxon>Ecdysozoa</taxon>
        <taxon>Arthropoda</taxon>
        <taxon>Hexapoda</taxon>
        <taxon>Insecta</taxon>
        <taxon>Pterygota</taxon>
        <taxon>Neoptera</taxon>
        <taxon>Endopterygota</taxon>
        <taxon>Hymenoptera</taxon>
        <taxon>Apocrita</taxon>
        <taxon>Aculeata</taxon>
        <taxon>Vespoidea</taxon>
        <taxon>Vespidae</taxon>
        <taxon>Vespinae</taxon>
        <taxon>Vespula</taxon>
    </lineage>
</organism>
<feature type="compositionally biased region" description="Basic and acidic residues" evidence="1">
    <location>
        <begin position="273"/>
        <end position="297"/>
    </location>
</feature>
<evidence type="ECO:0000313" key="2">
    <source>
        <dbReference type="EMBL" id="KAF7416537.1"/>
    </source>
</evidence>
<feature type="region of interest" description="Disordered" evidence="1">
    <location>
        <begin position="127"/>
        <end position="227"/>
    </location>
</feature>
<evidence type="ECO:0000313" key="3">
    <source>
        <dbReference type="Proteomes" id="UP000600918"/>
    </source>
</evidence>
<gene>
    <name evidence="2" type="ORF">H0235_011068</name>
</gene>
<comment type="caution">
    <text evidence="2">The sequence shown here is derived from an EMBL/GenBank/DDBJ whole genome shotgun (WGS) entry which is preliminary data.</text>
</comment>
<reference evidence="2" key="1">
    <citation type="journal article" date="2020" name="G3 (Bethesda)">
        <title>High-Quality Assemblies for Three Invasive Social Wasps from the &lt;i&gt;Vespula&lt;/i&gt; Genus.</title>
        <authorList>
            <person name="Harrop T.W.R."/>
            <person name="Guhlin J."/>
            <person name="McLaughlin G.M."/>
            <person name="Permina E."/>
            <person name="Stockwell P."/>
            <person name="Gilligan J."/>
            <person name="Le Lec M.F."/>
            <person name="Gruber M.A.M."/>
            <person name="Quinn O."/>
            <person name="Lovegrove M."/>
            <person name="Duncan E.J."/>
            <person name="Remnant E.J."/>
            <person name="Van Eeckhoven J."/>
            <person name="Graham B."/>
            <person name="Knapp R.A."/>
            <person name="Langford K.W."/>
            <person name="Kronenberg Z."/>
            <person name="Press M.O."/>
            <person name="Eacker S.M."/>
            <person name="Wilson-Rankin E.E."/>
            <person name="Purcell J."/>
            <person name="Lester P.J."/>
            <person name="Dearden P.K."/>
        </authorList>
    </citation>
    <scope>NUCLEOTIDE SEQUENCE</scope>
    <source>
        <strain evidence="2">Volc-1</strain>
    </source>
</reference>
<feature type="region of interest" description="Disordered" evidence="1">
    <location>
        <begin position="320"/>
        <end position="343"/>
    </location>
</feature>
<dbReference type="Proteomes" id="UP000600918">
    <property type="component" value="Unassembled WGS sequence"/>
</dbReference>
<proteinExistence type="predicted"/>
<evidence type="ECO:0000256" key="1">
    <source>
        <dbReference type="SAM" id="MobiDB-lite"/>
    </source>
</evidence>
<keyword evidence="3" id="KW-1185">Reference proteome</keyword>
<feature type="compositionally biased region" description="Low complexity" evidence="1">
    <location>
        <begin position="329"/>
        <end position="343"/>
    </location>
</feature>
<sequence length="392" mass="43486">MRPLHAEEGGQPPSEWATLWQTILFVFTSTFEGKSNNHRPVGPLLFISHPPPPFCRDVELFSAIATGSCQKVERERPSEKRYYGFLARLRRRRGDIVSVWEPLSADVTNIEEVGAGSIGGAGAVGAVGGGGADRRRHEEERTEEALRLAAEDKDGSVLRREHSRGRTPPSARASARASDRLPASYTCGTSSHYGFPRLIEEEKEEVEDEGEEEEEDERGRRKGTTDAFSERNVFHILSEKRWRPRLGSSSELASAIVEGAGFGGEVLLSYEKEEKSGRKLKEKREGTVRKVRRHDEIGQQTQQSLFTLRDAIRDDSVGRESPLWDFTDPSSSSSSSPSSSPSSSSYYISLSIRKWSLPSTRFAVACEVVNTNSLRSRSTTTTTTTTTTTRNA</sequence>
<dbReference type="AlphaFoldDB" id="A0A834U4T4"/>